<dbReference type="EMBL" id="JYDQ01000141">
    <property type="protein sequence ID" value="KRY13357.1"/>
    <property type="molecule type" value="Genomic_DNA"/>
</dbReference>
<keyword evidence="2" id="KW-1185">Reference proteome</keyword>
<gene>
    <name evidence="1" type="ORF">T12_2152</name>
</gene>
<accession>A0A0V0ZLI0</accession>
<name>A0A0V0ZLI0_9BILA</name>
<protein>
    <submittedName>
        <fullName evidence="1">Uncharacterized protein</fullName>
    </submittedName>
</protein>
<organism evidence="1 2">
    <name type="scientific">Trichinella patagoniensis</name>
    <dbReference type="NCBI Taxonomy" id="990121"/>
    <lineage>
        <taxon>Eukaryota</taxon>
        <taxon>Metazoa</taxon>
        <taxon>Ecdysozoa</taxon>
        <taxon>Nematoda</taxon>
        <taxon>Enoplea</taxon>
        <taxon>Dorylaimia</taxon>
        <taxon>Trichinellida</taxon>
        <taxon>Trichinellidae</taxon>
        <taxon>Trichinella</taxon>
    </lineage>
</organism>
<comment type="caution">
    <text evidence="1">The sequence shown here is derived from an EMBL/GenBank/DDBJ whole genome shotgun (WGS) entry which is preliminary data.</text>
</comment>
<evidence type="ECO:0000313" key="1">
    <source>
        <dbReference type="EMBL" id="KRY13357.1"/>
    </source>
</evidence>
<sequence length="109" mass="12052">MQMHKLYSPLLAVTVELGQVQEFPCTYSSCALIESWELCRRLLAVFVAPALLAALQFSPASDKRKATRNVPIVQLRISIKFKAFCINLCEYLKSLTKAGATSTEIGVSN</sequence>
<proteinExistence type="predicted"/>
<reference evidence="1 2" key="1">
    <citation type="submission" date="2015-01" db="EMBL/GenBank/DDBJ databases">
        <title>Evolution of Trichinella species and genotypes.</title>
        <authorList>
            <person name="Korhonen P.K."/>
            <person name="Edoardo P."/>
            <person name="Giuseppe L.R."/>
            <person name="Gasser R.B."/>
        </authorList>
    </citation>
    <scope>NUCLEOTIDE SEQUENCE [LARGE SCALE GENOMIC DNA]</scope>
    <source>
        <strain evidence="1">ISS2496</strain>
    </source>
</reference>
<evidence type="ECO:0000313" key="2">
    <source>
        <dbReference type="Proteomes" id="UP000054783"/>
    </source>
</evidence>
<dbReference type="Proteomes" id="UP000054783">
    <property type="component" value="Unassembled WGS sequence"/>
</dbReference>
<dbReference type="AlphaFoldDB" id="A0A0V0ZLI0"/>